<reference evidence="2" key="1">
    <citation type="submission" date="2016-11" db="UniProtKB">
        <authorList>
            <consortium name="WormBaseParasite"/>
        </authorList>
    </citation>
    <scope>IDENTIFICATION</scope>
</reference>
<evidence type="ECO:0000313" key="2">
    <source>
        <dbReference type="WBParaSite" id="Csp11.Scaffold630.g21340.t1"/>
    </source>
</evidence>
<evidence type="ECO:0000313" key="1">
    <source>
        <dbReference type="Proteomes" id="UP000095282"/>
    </source>
</evidence>
<dbReference type="WBParaSite" id="Csp11.Scaffold630.g21340.t1">
    <property type="protein sequence ID" value="Csp11.Scaffold630.g21340.t1"/>
    <property type="gene ID" value="Csp11.Scaffold630.g21340"/>
</dbReference>
<protein>
    <submittedName>
        <fullName evidence="2">FBA_2 domain-containing protein</fullName>
    </submittedName>
</protein>
<dbReference type="Proteomes" id="UP000095282">
    <property type="component" value="Unplaced"/>
</dbReference>
<sequence length="171" mass="19488">MTVINLIIFVYSAELPKDSGRSSWLKTTVPVKHLKTNILLRDDTMKAARSVMIPAYARVDAKILSKMQANKITMDISFPLEQIVTYCRRIAKSGQPIGFCCKSWIQHRNLEFRTLDWLAESLNARKTSWNGRKCFTISLNDASELNVHGNLDKFSDRLIIEVNARGTAIDR</sequence>
<proteinExistence type="predicted"/>
<organism evidence="1 2">
    <name type="scientific">Caenorhabditis tropicalis</name>
    <dbReference type="NCBI Taxonomy" id="1561998"/>
    <lineage>
        <taxon>Eukaryota</taxon>
        <taxon>Metazoa</taxon>
        <taxon>Ecdysozoa</taxon>
        <taxon>Nematoda</taxon>
        <taxon>Chromadorea</taxon>
        <taxon>Rhabditida</taxon>
        <taxon>Rhabditina</taxon>
        <taxon>Rhabditomorpha</taxon>
        <taxon>Rhabditoidea</taxon>
        <taxon>Rhabditidae</taxon>
        <taxon>Peloderinae</taxon>
        <taxon>Caenorhabditis</taxon>
    </lineage>
</organism>
<name>A0A1I7V120_9PELO</name>
<dbReference type="AlphaFoldDB" id="A0A1I7V120"/>
<accession>A0A1I7V120</accession>
<keyword evidence="1" id="KW-1185">Reference proteome</keyword>